<dbReference type="OrthoDB" id="5329504at2"/>
<dbReference type="Proteomes" id="UP000256424">
    <property type="component" value="Unassembled WGS sequence"/>
</dbReference>
<proteinExistence type="predicted"/>
<dbReference type="RefSeq" id="WP_104762918.1">
    <property type="nucleotide sequence ID" value="NZ_FZPM01000011.1"/>
</dbReference>
<reference evidence="1 2" key="1">
    <citation type="submission" date="2018-04" db="EMBL/GenBank/DDBJ databases">
        <title>Novel Campyloabacter and Helicobacter Species and Strains.</title>
        <authorList>
            <person name="Mannion A.J."/>
            <person name="Shen Z."/>
            <person name="Fox J.G."/>
        </authorList>
    </citation>
    <scope>NUCLEOTIDE SEQUENCE [LARGE SCALE GENOMIC DNA]</scope>
    <source>
        <strain evidence="1 2">MIT 97-5075</strain>
    </source>
</reference>
<comment type="caution">
    <text evidence="1">The sequence shown here is derived from an EMBL/GenBank/DDBJ whole genome shotgun (WGS) entry which is preliminary data.</text>
</comment>
<dbReference type="EMBL" id="NXLW01000009">
    <property type="protein sequence ID" value="RDU71974.1"/>
    <property type="molecule type" value="Genomic_DNA"/>
</dbReference>
<name>A0A3D8J502_9HELI</name>
<organism evidence="1 2">
    <name type="scientific">Helicobacter aurati</name>
    <dbReference type="NCBI Taxonomy" id="137778"/>
    <lineage>
        <taxon>Bacteria</taxon>
        <taxon>Pseudomonadati</taxon>
        <taxon>Campylobacterota</taxon>
        <taxon>Epsilonproteobacteria</taxon>
        <taxon>Campylobacterales</taxon>
        <taxon>Helicobacteraceae</taxon>
        <taxon>Helicobacter</taxon>
    </lineage>
</organism>
<accession>A0A3D8J502</accession>
<protein>
    <submittedName>
        <fullName evidence="1">Uncharacterized protein</fullName>
    </submittedName>
</protein>
<evidence type="ECO:0000313" key="2">
    <source>
        <dbReference type="Proteomes" id="UP000256424"/>
    </source>
</evidence>
<evidence type="ECO:0000313" key="1">
    <source>
        <dbReference type="EMBL" id="RDU71974.1"/>
    </source>
</evidence>
<sequence>MRYVLVMVVCVLQFIFAEEKSLKQAEESIQLREKFFKESFAQQYDALKIQRNSTAMLEFIDFCMYPPDRSLPFGALENGRFKGEKVTDLPFTCNQNSGAKKFFLQDSTLESAYSIFRLSVPFASFLQEYMPQKNTAITLHDSSIFYIWQRNQQNQILRLWVIYHDVTQSRTLIFTQRGKNTEVILQYLTR</sequence>
<dbReference type="AlphaFoldDB" id="A0A3D8J502"/>
<keyword evidence="2" id="KW-1185">Reference proteome</keyword>
<gene>
    <name evidence="1" type="ORF">CQA66_05800</name>
</gene>